<protein>
    <submittedName>
        <fullName evidence="1">Helix-turn-helix domain-containing protein</fullName>
    </submittedName>
</protein>
<dbReference type="RefSeq" id="WP_074788148.1">
    <property type="nucleotide sequence ID" value="NZ_FOBO01000024.1"/>
</dbReference>
<name>A0A1H8IM66_9RHOB</name>
<proteinExistence type="predicted"/>
<dbReference type="Gene3D" id="1.10.10.10">
    <property type="entry name" value="Winged helix-like DNA-binding domain superfamily/Winged helix DNA-binding domain"/>
    <property type="match status" value="1"/>
</dbReference>
<dbReference type="SUPFAM" id="SSF46785">
    <property type="entry name" value="Winged helix' DNA-binding domain"/>
    <property type="match status" value="1"/>
</dbReference>
<organism evidence="1 2">
    <name type="scientific">Roseovarius tolerans</name>
    <dbReference type="NCBI Taxonomy" id="74031"/>
    <lineage>
        <taxon>Bacteria</taxon>
        <taxon>Pseudomonadati</taxon>
        <taxon>Pseudomonadota</taxon>
        <taxon>Alphaproteobacteria</taxon>
        <taxon>Rhodobacterales</taxon>
        <taxon>Roseobacteraceae</taxon>
        <taxon>Roseovarius</taxon>
    </lineage>
</organism>
<evidence type="ECO:0000313" key="2">
    <source>
        <dbReference type="Proteomes" id="UP000182160"/>
    </source>
</evidence>
<dbReference type="Pfam" id="PF13730">
    <property type="entry name" value="HTH_36"/>
    <property type="match status" value="1"/>
</dbReference>
<gene>
    <name evidence="1" type="ORF">SAMN04488077_12439</name>
</gene>
<dbReference type="AlphaFoldDB" id="A0A1H8IM66"/>
<accession>A0A1H8IM66</accession>
<sequence length="134" mass="15059">MSFRAMRNAFSSIKAIKLTQSAKLVLLALSNRHNQETGRCDPSVKTISKDLMISVRAVRDALRELEARDLIETVHRKARTGRGQKNRTNRYRLKTAAKSAGGMRQNLPTKQEILDAPSAFDDLAMACEEDLEDE</sequence>
<evidence type="ECO:0000313" key="1">
    <source>
        <dbReference type="EMBL" id="SEN69793.1"/>
    </source>
</evidence>
<dbReference type="InterPro" id="IPR036388">
    <property type="entry name" value="WH-like_DNA-bd_sf"/>
</dbReference>
<dbReference type="EMBL" id="FOBO01000024">
    <property type="protein sequence ID" value="SEN69793.1"/>
    <property type="molecule type" value="Genomic_DNA"/>
</dbReference>
<reference evidence="1 2" key="1">
    <citation type="submission" date="2016-10" db="EMBL/GenBank/DDBJ databases">
        <authorList>
            <person name="de Groot N.N."/>
        </authorList>
    </citation>
    <scope>NUCLEOTIDE SEQUENCE [LARGE SCALE GENOMIC DNA]</scope>
    <source>
        <strain evidence="1 2">DSM 11457</strain>
    </source>
</reference>
<dbReference type="Proteomes" id="UP000182160">
    <property type="component" value="Unassembled WGS sequence"/>
</dbReference>
<dbReference type="InterPro" id="IPR036390">
    <property type="entry name" value="WH_DNA-bd_sf"/>
</dbReference>